<dbReference type="AlphaFoldDB" id="A0A7W3IVY3"/>
<proteinExistence type="predicted"/>
<sequence length="32" mass="3676">MNAITEEPTRARRLLLHARRHVDLLLTASSMC</sequence>
<dbReference type="Proteomes" id="UP000523079">
    <property type="component" value="Unassembled WGS sequence"/>
</dbReference>
<reference evidence="1 2" key="1">
    <citation type="submission" date="2020-07" db="EMBL/GenBank/DDBJ databases">
        <title>Sequencing the genomes of 1000 actinobacteria strains.</title>
        <authorList>
            <person name="Klenk H.-P."/>
        </authorList>
    </citation>
    <scope>NUCLEOTIDE SEQUENCE [LARGE SCALE GENOMIC DNA]</scope>
    <source>
        <strain evidence="1 2">DSM 100723</strain>
    </source>
</reference>
<evidence type="ECO:0000313" key="1">
    <source>
        <dbReference type="EMBL" id="MBA8796194.1"/>
    </source>
</evidence>
<name>A0A7W3IVY3_9ACTN</name>
<organism evidence="1 2">
    <name type="scientific">Microlunatus kandeliicorticis</name>
    <dbReference type="NCBI Taxonomy" id="1759536"/>
    <lineage>
        <taxon>Bacteria</taxon>
        <taxon>Bacillati</taxon>
        <taxon>Actinomycetota</taxon>
        <taxon>Actinomycetes</taxon>
        <taxon>Propionibacteriales</taxon>
        <taxon>Propionibacteriaceae</taxon>
        <taxon>Microlunatus</taxon>
    </lineage>
</organism>
<evidence type="ECO:0000313" key="2">
    <source>
        <dbReference type="Proteomes" id="UP000523079"/>
    </source>
</evidence>
<keyword evidence="2" id="KW-1185">Reference proteome</keyword>
<gene>
    <name evidence="1" type="ORF">FHX74_003847</name>
</gene>
<comment type="caution">
    <text evidence="1">The sequence shown here is derived from an EMBL/GenBank/DDBJ whole genome shotgun (WGS) entry which is preliminary data.</text>
</comment>
<accession>A0A7W3IVY3</accession>
<protein>
    <submittedName>
        <fullName evidence="1">TmRNA-binding protein</fullName>
    </submittedName>
</protein>
<dbReference type="EMBL" id="JACGWT010000007">
    <property type="protein sequence ID" value="MBA8796194.1"/>
    <property type="molecule type" value="Genomic_DNA"/>
</dbReference>